<keyword evidence="1" id="KW-0812">Transmembrane</keyword>
<feature type="transmembrane region" description="Helical" evidence="1">
    <location>
        <begin position="55"/>
        <end position="77"/>
    </location>
</feature>
<reference evidence="2" key="1">
    <citation type="submission" date="2013-08" db="EMBL/GenBank/DDBJ databases">
        <authorList>
            <person name="Mendez C."/>
            <person name="Richter M."/>
            <person name="Ferrer M."/>
            <person name="Sanchez J."/>
        </authorList>
    </citation>
    <scope>NUCLEOTIDE SEQUENCE</scope>
</reference>
<organism evidence="2">
    <name type="scientific">mine drainage metagenome</name>
    <dbReference type="NCBI Taxonomy" id="410659"/>
    <lineage>
        <taxon>unclassified sequences</taxon>
        <taxon>metagenomes</taxon>
        <taxon>ecological metagenomes</taxon>
    </lineage>
</organism>
<comment type="caution">
    <text evidence="2">The sequence shown here is derived from an EMBL/GenBank/DDBJ whole genome shotgun (WGS) entry which is preliminary data.</text>
</comment>
<dbReference type="Gene3D" id="1.20.1740.10">
    <property type="entry name" value="Amino acid/polyamine transporter I"/>
    <property type="match status" value="1"/>
</dbReference>
<name>T0YJ35_9ZZZZ</name>
<keyword evidence="1" id="KW-1133">Transmembrane helix</keyword>
<sequence length="158" mass="17295">LAGETRDPGRYMPIALISSVLISMLVYVGLQVSFITALQPGELSGGWAHLRFSGMFGPLAAIAMAAGAFWWAVLLYVDALISPLGTAFIYVTSSPRSHHGRRRDGHRAETGREAEPAGCSLGWSHRHLLRRRAVLLSVPRRGRSWSRPSRSSPYCHSA</sequence>
<feature type="non-terminal residue" evidence="2">
    <location>
        <position position="1"/>
    </location>
</feature>
<dbReference type="InterPro" id="IPR052962">
    <property type="entry name" value="AA_Transporter_AGT"/>
</dbReference>
<reference evidence="2" key="2">
    <citation type="journal article" date="2014" name="ISME J.">
        <title>Microbial stratification in low pH oxic and suboxic macroscopic growths along an acid mine drainage.</title>
        <authorList>
            <person name="Mendez-Garcia C."/>
            <person name="Mesa V."/>
            <person name="Sprenger R.R."/>
            <person name="Richter M."/>
            <person name="Diez M.S."/>
            <person name="Solano J."/>
            <person name="Bargiela R."/>
            <person name="Golyshina O.V."/>
            <person name="Manteca A."/>
            <person name="Ramos J.L."/>
            <person name="Gallego J.R."/>
            <person name="Llorente I."/>
            <person name="Martins Dos Santos V.A."/>
            <person name="Jensen O.N."/>
            <person name="Pelaez A.I."/>
            <person name="Sanchez J."/>
            <person name="Ferrer M."/>
        </authorList>
    </citation>
    <scope>NUCLEOTIDE SEQUENCE</scope>
</reference>
<protein>
    <submittedName>
        <fullName evidence="2">Amino acid permease family protein</fullName>
    </submittedName>
</protein>
<accession>T0YJ35</accession>
<feature type="non-terminal residue" evidence="2">
    <location>
        <position position="158"/>
    </location>
</feature>
<gene>
    <name evidence="2" type="ORF">B1A_18296</name>
</gene>
<evidence type="ECO:0000313" key="2">
    <source>
        <dbReference type="EMBL" id="EQD35421.1"/>
    </source>
</evidence>
<feature type="transmembrane region" description="Helical" evidence="1">
    <location>
        <begin position="12"/>
        <end position="35"/>
    </location>
</feature>
<dbReference type="AlphaFoldDB" id="T0YJ35"/>
<evidence type="ECO:0000256" key="1">
    <source>
        <dbReference type="SAM" id="Phobius"/>
    </source>
</evidence>
<proteinExistence type="predicted"/>
<dbReference type="PANTHER" id="PTHR47547:SF1">
    <property type="entry name" value="ASPARTATE-PROTON SYMPORTER"/>
    <property type="match status" value="1"/>
</dbReference>
<dbReference type="EMBL" id="AUZX01013493">
    <property type="protein sequence ID" value="EQD35421.1"/>
    <property type="molecule type" value="Genomic_DNA"/>
</dbReference>
<keyword evidence="1" id="KW-0472">Membrane</keyword>
<dbReference type="PANTHER" id="PTHR47547">
    <property type="match status" value="1"/>
</dbReference>